<organism evidence="2 3">
    <name type="scientific">Acanthochromis polyacanthus</name>
    <name type="common">spiny chromis</name>
    <dbReference type="NCBI Taxonomy" id="80966"/>
    <lineage>
        <taxon>Eukaryota</taxon>
        <taxon>Metazoa</taxon>
        <taxon>Chordata</taxon>
        <taxon>Craniata</taxon>
        <taxon>Vertebrata</taxon>
        <taxon>Euteleostomi</taxon>
        <taxon>Actinopterygii</taxon>
        <taxon>Neopterygii</taxon>
        <taxon>Teleostei</taxon>
        <taxon>Neoteleostei</taxon>
        <taxon>Acanthomorphata</taxon>
        <taxon>Ovalentaria</taxon>
        <taxon>Pomacentridae</taxon>
        <taxon>Acanthochromis</taxon>
    </lineage>
</organism>
<dbReference type="GO" id="GO:0006313">
    <property type="term" value="P:DNA transposition"/>
    <property type="evidence" value="ECO:0007669"/>
    <property type="project" value="InterPro"/>
</dbReference>
<dbReference type="Ensembl" id="ENSAPOT00000023291.1">
    <property type="protein sequence ID" value="ENSAPOP00000030841.1"/>
    <property type="gene ID" value="ENSAPOG00000000480.1"/>
</dbReference>
<dbReference type="GO" id="GO:0015074">
    <property type="term" value="P:DNA integration"/>
    <property type="evidence" value="ECO:0007669"/>
    <property type="project" value="InterPro"/>
</dbReference>
<evidence type="ECO:0000313" key="2">
    <source>
        <dbReference type="Ensembl" id="ENSAPOP00000030841.1"/>
    </source>
</evidence>
<proteinExistence type="predicted"/>
<sequence>MERRGRKRKTTTQPMISSREIKDCLELLVSTGTIRRCLCEASLWARSPRKVPLLNKKDVRKAPIHLYSLLAAMKYWLHIMCKEILVFETSA</sequence>
<evidence type="ECO:0000259" key="1">
    <source>
        <dbReference type="Pfam" id="PF01498"/>
    </source>
</evidence>
<dbReference type="AlphaFoldDB" id="A0A3Q1GJK4"/>
<keyword evidence="3" id="KW-1185">Reference proteome</keyword>
<dbReference type="GeneTree" id="ENSGT01030000234759"/>
<dbReference type="GO" id="GO:0003677">
    <property type="term" value="F:DNA binding"/>
    <property type="evidence" value="ECO:0007669"/>
    <property type="project" value="InterPro"/>
</dbReference>
<reference evidence="2" key="1">
    <citation type="submission" date="2025-08" db="UniProtKB">
        <authorList>
            <consortium name="Ensembl"/>
        </authorList>
    </citation>
    <scope>IDENTIFICATION</scope>
</reference>
<feature type="domain" description="Transposase Tc1-like" evidence="1">
    <location>
        <begin position="8"/>
        <end position="60"/>
    </location>
</feature>
<protein>
    <recommendedName>
        <fullName evidence="1">Transposase Tc1-like domain-containing protein</fullName>
    </recommendedName>
</protein>
<accession>A0A3Q1GJK4</accession>
<dbReference type="InterPro" id="IPR002492">
    <property type="entry name" value="Transposase_Tc1-like"/>
</dbReference>
<dbReference type="InParanoid" id="A0A3Q1GJK4"/>
<dbReference type="STRING" id="80966.ENSAPOP00000030841"/>
<reference evidence="2" key="2">
    <citation type="submission" date="2025-09" db="UniProtKB">
        <authorList>
            <consortium name="Ensembl"/>
        </authorList>
    </citation>
    <scope>IDENTIFICATION</scope>
</reference>
<dbReference type="Proteomes" id="UP000257200">
    <property type="component" value="Unplaced"/>
</dbReference>
<name>A0A3Q1GJK4_9TELE</name>
<dbReference type="Pfam" id="PF01498">
    <property type="entry name" value="HTH_Tnp_Tc3_2"/>
    <property type="match status" value="1"/>
</dbReference>
<evidence type="ECO:0000313" key="3">
    <source>
        <dbReference type="Proteomes" id="UP000257200"/>
    </source>
</evidence>